<dbReference type="AlphaFoldDB" id="A0A0R3W3G7"/>
<keyword evidence="2" id="KW-1185">Reference proteome</keyword>
<name>A0A0R3W3G7_TAEAS</name>
<dbReference type="EMBL" id="UYRS01018349">
    <property type="protein sequence ID" value="VDK33459.1"/>
    <property type="molecule type" value="Genomic_DNA"/>
</dbReference>
<evidence type="ECO:0000313" key="3">
    <source>
        <dbReference type="WBParaSite" id="TASK_0000446201-mRNA-1"/>
    </source>
</evidence>
<gene>
    <name evidence="1" type="ORF">TASK_LOCUS4463</name>
</gene>
<protein>
    <submittedName>
        <fullName evidence="3">Aminomethyltransferase</fullName>
    </submittedName>
</protein>
<accession>A0A0R3W3G7</accession>
<reference evidence="3" key="1">
    <citation type="submission" date="2017-02" db="UniProtKB">
        <authorList>
            <consortium name="WormBaseParasite"/>
        </authorList>
    </citation>
    <scope>IDENTIFICATION</scope>
</reference>
<dbReference type="OrthoDB" id="5964980at2759"/>
<proteinExistence type="predicted"/>
<dbReference type="Proteomes" id="UP000282613">
    <property type="component" value="Unassembled WGS sequence"/>
</dbReference>
<sequence length="116" mass="13188">MVDFDEKGVYADYDPVTHKATHYWVVSLDPHVMTAKRLPALCLRKYKSKHWPRIKEAIEAAEDALKLPVHVSHTKFGTLFFKHRGERIPGVGAIMENVDIPLVKQVGVNIHCGLPY</sequence>
<reference evidence="1 2" key="2">
    <citation type="submission" date="2018-11" db="EMBL/GenBank/DDBJ databases">
        <authorList>
            <consortium name="Pathogen Informatics"/>
        </authorList>
    </citation>
    <scope>NUCLEOTIDE SEQUENCE [LARGE SCALE GENOMIC DNA]</scope>
</reference>
<organism evidence="3">
    <name type="scientific">Taenia asiatica</name>
    <name type="common">Asian tapeworm</name>
    <dbReference type="NCBI Taxonomy" id="60517"/>
    <lineage>
        <taxon>Eukaryota</taxon>
        <taxon>Metazoa</taxon>
        <taxon>Spiralia</taxon>
        <taxon>Lophotrochozoa</taxon>
        <taxon>Platyhelminthes</taxon>
        <taxon>Cestoda</taxon>
        <taxon>Eucestoda</taxon>
        <taxon>Cyclophyllidea</taxon>
        <taxon>Taeniidae</taxon>
        <taxon>Taenia</taxon>
    </lineage>
</organism>
<evidence type="ECO:0000313" key="1">
    <source>
        <dbReference type="EMBL" id="VDK33459.1"/>
    </source>
</evidence>
<dbReference type="WBParaSite" id="TASK_0000446201-mRNA-1">
    <property type="protein sequence ID" value="TASK_0000446201-mRNA-1"/>
    <property type="gene ID" value="TASK_0000446201"/>
</dbReference>
<evidence type="ECO:0000313" key="2">
    <source>
        <dbReference type="Proteomes" id="UP000282613"/>
    </source>
</evidence>